<protein>
    <submittedName>
        <fullName evidence="2">Uncharacterized protein</fullName>
    </submittedName>
</protein>
<feature type="compositionally biased region" description="Polar residues" evidence="1">
    <location>
        <begin position="223"/>
        <end position="239"/>
    </location>
</feature>
<evidence type="ECO:0000313" key="3">
    <source>
        <dbReference type="Proteomes" id="UP001153618"/>
    </source>
</evidence>
<feature type="compositionally biased region" description="Basic residues" evidence="1">
    <location>
        <begin position="524"/>
        <end position="534"/>
    </location>
</feature>
<evidence type="ECO:0000313" key="2">
    <source>
        <dbReference type="EMBL" id="CAG8065535.1"/>
    </source>
</evidence>
<dbReference type="Proteomes" id="UP001153618">
    <property type="component" value="Unassembled WGS sequence"/>
</dbReference>
<evidence type="ECO:0000256" key="1">
    <source>
        <dbReference type="SAM" id="MobiDB-lite"/>
    </source>
</evidence>
<organism evidence="2 3">
    <name type="scientific">Penicillium olsonii</name>
    <dbReference type="NCBI Taxonomy" id="99116"/>
    <lineage>
        <taxon>Eukaryota</taxon>
        <taxon>Fungi</taxon>
        <taxon>Dikarya</taxon>
        <taxon>Ascomycota</taxon>
        <taxon>Pezizomycotina</taxon>
        <taxon>Eurotiomycetes</taxon>
        <taxon>Eurotiomycetidae</taxon>
        <taxon>Eurotiales</taxon>
        <taxon>Aspergillaceae</taxon>
        <taxon>Penicillium</taxon>
    </lineage>
</organism>
<gene>
    <name evidence="2" type="ORF">POLS_LOCUS3670</name>
</gene>
<comment type="caution">
    <text evidence="2">The sequence shown here is derived from an EMBL/GenBank/DDBJ whole genome shotgun (WGS) entry which is preliminary data.</text>
</comment>
<feature type="compositionally biased region" description="Basic and acidic residues" evidence="1">
    <location>
        <begin position="391"/>
        <end position="419"/>
    </location>
</feature>
<proteinExistence type="predicted"/>
<dbReference type="EMBL" id="CAJVOS010000017">
    <property type="protein sequence ID" value="CAG8065535.1"/>
    <property type="molecule type" value="Genomic_DNA"/>
</dbReference>
<feature type="region of interest" description="Disordered" evidence="1">
    <location>
        <begin position="1"/>
        <end position="37"/>
    </location>
</feature>
<feature type="region of interest" description="Disordered" evidence="1">
    <location>
        <begin position="604"/>
        <end position="623"/>
    </location>
</feature>
<feature type="region of interest" description="Disordered" evidence="1">
    <location>
        <begin position="169"/>
        <end position="209"/>
    </location>
</feature>
<reference evidence="2" key="1">
    <citation type="submission" date="2021-07" db="EMBL/GenBank/DDBJ databases">
        <authorList>
            <person name="Branca A.L. A."/>
        </authorList>
    </citation>
    <scope>NUCLEOTIDE SEQUENCE</scope>
</reference>
<feature type="compositionally biased region" description="Basic and acidic residues" evidence="1">
    <location>
        <begin position="604"/>
        <end position="614"/>
    </location>
</feature>
<feature type="region of interest" description="Disordered" evidence="1">
    <location>
        <begin position="514"/>
        <end position="557"/>
    </location>
</feature>
<feature type="compositionally biased region" description="Polar residues" evidence="1">
    <location>
        <begin position="248"/>
        <end position="265"/>
    </location>
</feature>
<feature type="region of interest" description="Disordered" evidence="1">
    <location>
        <begin position="322"/>
        <end position="457"/>
    </location>
</feature>
<feature type="region of interest" description="Disordered" evidence="1">
    <location>
        <begin position="221"/>
        <end position="288"/>
    </location>
</feature>
<keyword evidence="3" id="KW-1185">Reference proteome</keyword>
<feature type="compositionally biased region" description="Polar residues" evidence="1">
    <location>
        <begin position="169"/>
        <end position="184"/>
    </location>
</feature>
<sequence length="673" mass="73905">MGSSLTSARGYDSDAQCLGTPPPIGDVNRSPRTPASRRMGVQNIAQAWQEQNMAYWNSPNMHAHPVPAASYDMLAPSTPQGSVKGPHGVSGPQHMARVMNSHSTTSFNDQRSGEQNMFAKSLPSLHLSQEQLAAPNDGVNKRQGAFLTSSSENIQDLEVDWAKWMSSNASGLRNTSSESLNRQSPEIAMTKRRQPSSTPHTHSDTRMPFLGDLDLSHRLHESQLASSSQSANPSMTNSPQERRRAQCMVSSENAQSDIHSGSSTVVGPETPARSMHQHRDVSSFYSRQSDEAAGNESYAIQSLKVHAANAIDSLPNIQGRLFGQPGIAEGTPGPPGELVKSKFDHQEANTPPSLPHALPNSADGTRKVSPGWMTGGRRVGYGYRLVDNTEESTRQSVPHEVRTPTDVNKSDIHQSERQRTVSQPVLQPPTWDDSRRHSPLRTPTDPKTPVRTPSTWTKMKRNSVRVRNHAPPAIDLAGDAKAPRDQPGARAILVQPDHSPTPASVEYVEDDGNFASRWSTGSLSRKRQSQSKKKDHLDLEPESCTPDASPIADRRLSMDQTVRRASVYFDPANDRSADKVNGQPSRSRSGRWVLRFFRNRDNRRLSAKPVKEPSPESSGEYEECPLNSIARSNSVRSDIAAELASDYQQCIQMPGAFYSSGWASRTSLIVEAE</sequence>
<dbReference type="AlphaFoldDB" id="A0A9W4HMZ1"/>
<dbReference type="OrthoDB" id="4226789at2759"/>
<accession>A0A9W4HMZ1</accession>
<name>A0A9W4HMZ1_PENOL</name>